<dbReference type="SMART" id="SM01100">
    <property type="entry name" value="CRAL_TRIO_N"/>
    <property type="match status" value="1"/>
</dbReference>
<sequence>MKGLGISVLARQTLPSPANHSIARASRIGLLNTSDKYSLLNLFTTPTLRSINYFHCNSLKYAAGPRSFATNARSKQGFTSAVAGPKSFFSSRTSSYGPSTKLRLYTSQDVAQPSRAESQPSRSHSILTSSSSSWGIAFFCGALTTAVIYLVFPARDENPPKRTSRIVEQASSFSGPSFCSTMSGETLPGRPGTLTADQEEKLKEFWVAVAQVAGIIEQDDNENGSAPDGPSRSDTASSGKDKKKKKGLFRRKKEKEEPSSSNDSDDKYGQTKEFHDAIASMSPELLRTTFWSMVKHDHPDALLLRFLRARKWDVDKALVMMVSTMRWRAMEMHVDDDIMKNGEEQALVEETTATDPTRKNHAHGFLEQMRLGKSFLHGLDKHGRPMCIVRARLHKQGEQSEESLERYTVFLIETARMILNPPVDTACIFFDLTGFSLANMDYNPVKFMIKCFEANYPESLGVVVVHKAPWVFQGIWKIIKGWLDPVVAAKVTFTNNVKDLEAYIDKSRILKELDGDEDWTYKYVEPIPGENDLMKDTETRDKMLAERALIFKEFEKATLDWIQGNGDQTAVKAKRNEIAMKMKNDYWKIDPYVRARSLYDRTGMLGPGGVTTFYPTANGFAKVAAAEKPVETTADDVD</sequence>
<accession>A0A3D8RIU4</accession>
<protein>
    <submittedName>
        <fullName evidence="3">CRAL protein</fullName>
    </submittedName>
</protein>
<evidence type="ECO:0000313" key="3">
    <source>
        <dbReference type="EMBL" id="RDW73890.1"/>
    </source>
</evidence>
<dbReference type="InterPro" id="IPR011074">
    <property type="entry name" value="CRAL/TRIO_N_dom"/>
</dbReference>
<dbReference type="InterPro" id="IPR052432">
    <property type="entry name" value="PITP/CRAL-TRIO"/>
</dbReference>
<gene>
    <name evidence="3" type="ORF">BP5796_07332</name>
</gene>
<dbReference type="SUPFAM" id="SSF46938">
    <property type="entry name" value="CRAL/TRIO N-terminal domain"/>
    <property type="match status" value="1"/>
</dbReference>
<name>A0A3D8RIU4_9HELO</name>
<dbReference type="SUPFAM" id="SSF52087">
    <property type="entry name" value="CRAL/TRIO domain"/>
    <property type="match status" value="1"/>
</dbReference>
<dbReference type="Pfam" id="PF03765">
    <property type="entry name" value="CRAL_TRIO_N"/>
    <property type="match status" value="1"/>
</dbReference>
<feature type="region of interest" description="Disordered" evidence="1">
    <location>
        <begin position="217"/>
        <end position="269"/>
    </location>
</feature>
<organism evidence="3 4">
    <name type="scientific">Coleophoma crateriformis</name>
    <dbReference type="NCBI Taxonomy" id="565419"/>
    <lineage>
        <taxon>Eukaryota</taxon>
        <taxon>Fungi</taxon>
        <taxon>Dikarya</taxon>
        <taxon>Ascomycota</taxon>
        <taxon>Pezizomycotina</taxon>
        <taxon>Leotiomycetes</taxon>
        <taxon>Helotiales</taxon>
        <taxon>Dermateaceae</taxon>
        <taxon>Coleophoma</taxon>
    </lineage>
</organism>
<keyword evidence="4" id="KW-1185">Reference proteome</keyword>
<dbReference type="OrthoDB" id="43460at2759"/>
<dbReference type="PANTHER" id="PTHR46590:SF1">
    <property type="entry name" value="PHOSPHATIDYLINOSITOL TRANSFER PROTEIN CSR1"/>
    <property type="match status" value="1"/>
</dbReference>
<proteinExistence type="predicted"/>
<dbReference type="Proteomes" id="UP000256328">
    <property type="component" value="Unassembled WGS sequence"/>
</dbReference>
<dbReference type="CDD" id="cd00170">
    <property type="entry name" value="SEC14"/>
    <property type="match status" value="1"/>
</dbReference>
<dbReference type="Pfam" id="PF00650">
    <property type="entry name" value="CRAL_TRIO"/>
    <property type="match status" value="1"/>
</dbReference>
<feature type="compositionally biased region" description="Basic and acidic residues" evidence="1">
    <location>
        <begin position="254"/>
        <end position="269"/>
    </location>
</feature>
<feature type="domain" description="CRAL-TRIO" evidence="2">
    <location>
        <begin position="376"/>
        <end position="521"/>
    </location>
</feature>
<comment type="caution">
    <text evidence="3">The sequence shown here is derived from an EMBL/GenBank/DDBJ whole genome shotgun (WGS) entry which is preliminary data.</text>
</comment>
<feature type="compositionally biased region" description="Basic residues" evidence="1">
    <location>
        <begin position="241"/>
        <end position="253"/>
    </location>
</feature>
<dbReference type="Gene3D" id="3.40.525.10">
    <property type="entry name" value="CRAL-TRIO lipid binding domain"/>
    <property type="match status" value="1"/>
</dbReference>
<evidence type="ECO:0000256" key="1">
    <source>
        <dbReference type="SAM" id="MobiDB-lite"/>
    </source>
</evidence>
<dbReference type="InterPro" id="IPR001251">
    <property type="entry name" value="CRAL-TRIO_dom"/>
</dbReference>
<evidence type="ECO:0000259" key="2">
    <source>
        <dbReference type="PROSITE" id="PS50191"/>
    </source>
</evidence>
<dbReference type="EMBL" id="PDLN01000010">
    <property type="protein sequence ID" value="RDW73890.1"/>
    <property type="molecule type" value="Genomic_DNA"/>
</dbReference>
<feature type="region of interest" description="Disordered" evidence="1">
    <location>
        <begin position="109"/>
        <end position="128"/>
    </location>
</feature>
<dbReference type="PROSITE" id="PS50191">
    <property type="entry name" value="CRAL_TRIO"/>
    <property type="match status" value="1"/>
</dbReference>
<dbReference type="SMART" id="SM00516">
    <property type="entry name" value="SEC14"/>
    <property type="match status" value="1"/>
</dbReference>
<evidence type="ECO:0000313" key="4">
    <source>
        <dbReference type="Proteomes" id="UP000256328"/>
    </source>
</evidence>
<dbReference type="InterPro" id="IPR036273">
    <property type="entry name" value="CRAL/TRIO_N_dom_sf"/>
</dbReference>
<dbReference type="InterPro" id="IPR036865">
    <property type="entry name" value="CRAL-TRIO_dom_sf"/>
</dbReference>
<reference evidence="3 4" key="1">
    <citation type="journal article" date="2018" name="IMA Fungus">
        <title>IMA Genome-F 9: Draft genome sequence of Annulohypoxylon stygium, Aspergillus mulundensis, Berkeleyomyces basicola (syn. Thielaviopsis basicola), Ceratocystis smalleyi, two Cercospora beticola strains, Coleophoma cylindrospora, Fusarium fracticaudum, Phialophora cf. hyalina, and Morchella septimelata.</title>
        <authorList>
            <person name="Wingfield B.D."/>
            <person name="Bills G.F."/>
            <person name="Dong Y."/>
            <person name="Huang W."/>
            <person name="Nel W.J."/>
            <person name="Swalarsk-Parry B.S."/>
            <person name="Vaghefi N."/>
            <person name="Wilken P.M."/>
            <person name="An Z."/>
            <person name="de Beer Z.W."/>
            <person name="De Vos L."/>
            <person name="Chen L."/>
            <person name="Duong T.A."/>
            <person name="Gao Y."/>
            <person name="Hammerbacher A."/>
            <person name="Kikkert J.R."/>
            <person name="Li Y."/>
            <person name="Li H."/>
            <person name="Li K."/>
            <person name="Li Q."/>
            <person name="Liu X."/>
            <person name="Ma X."/>
            <person name="Naidoo K."/>
            <person name="Pethybridge S.J."/>
            <person name="Sun J."/>
            <person name="Steenkamp E.T."/>
            <person name="van der Nest M.A."/>
            <person name="van Wyk S."/>
            <person name="Wingfield M.J."/>
            <person name="Xiong C."/>
            <person name="Yue Q."/>
            <person name="Zhang X."/>
        </authorList>
    </citation>
    <scope>NUCLEOTIDE SEQUENCE [LARGE SCALE GENOMIC DNA]</scope>
    <source>
        <strain evidence="3 4">BP5796</strain>
    </source>
</reference>
<feature type="compositionally biased region" description="Polar residues" evidence="1">
    <location>
        <begin position="109"/>
        <end position="120"/>
    </location>
</feature>
<dbReference type="PANTHER" id="PTHR46590">
    <property type="entry name" value="PHOSPHATIDYLINOSITOL TRANSFER PROTEIN CSR1-RELATED"/>
    <property type="match status" value="1"/>
</dbReference>
<dbReference type="AlphaFoldDB" id="A0A3D8RIU4"/>